<dbReference type="Pfam" id="PF00293">
    <property type="entry name" value="NUDIX"/>
    <property type="match status" value="1"/>
</dbReference>
<proteinExistence type="inferred from homology"/>
<protein>
    <submittedName>
        <fullName evidence="4">Nucleoside triphosphate pyrophosphohydrolase</fullName>
    </submittedName>
</protein>
<dbReference type="PANTHER" id="PTHR43736:SF1">
    <property type="entry name" value="DIHYDRONEOPTERIN TRIPHOSPHATE DIPHOSPHATASE"/>
    <property type="match status" value="1"/>
</dbReference>
<dbReference type="AlphaFoldDB" id="A0A564THY3"/>
<accession>A0A564THY3</accession>
<dbReference type="InterPro" id="IPR015797">
    <property type="entry name" value="NUDIX_hydrolase-like_dom_sf"/>
</dbReference>
<keyword evidence="2 4" id="KW-0378">Hydrolase</keyword>
<dbReference type="InterPro" id="IPR000086">
    <property type="entry name" value="NUDIX_hydrolase_dom"/>
</dbReference>
<dbReference type="Proteomes" id="UP000385544">
    <property type="component" value="Unassembled WGS sequence"/>
</dbReference>
<gene>
    <name evidence="4" type="ORF">SCSS39_01621</name>
</gene>
<dbReference type="Gene3D" id="3.90.79.10">
    <property type="entry name" value="Nucleoside Triphosphate Pyrophosphohydrolase"/>
    <property type="match status" value="1"/>
</dbReference>
<dbReference type="SUPFAM" id="SSF55811">
    <property type="entry name" value="Nudix"/>
    <property type="match status" value="1"/>
</dbReference>
<dbReference type="OrthoDB" id="9131041at2"/>
<dbReference type="CDD" id="cd04682">
    <property type="entry name" value="NUDIX_Hydrolase"/>
    <property type="match status" value="1"/>
</dbReference>
<dbReference type="PANTHER" id="PTHR43736">
    <property type="entry name" value="ADP-RIBOSE PYROPHOSPHATASE"/>
    <property type="match status" value="1"/>
</dbReference>
<organism evidence="4 5">
    <name type="scientific">Streptococcus constellatus</name>
    <dbReference type="NCBI Taxonomy" id="76860"/>
    <lineage>
        <taxon>Bacteria</taxon>
        <taxon>Bacillati</taxon>
        <taxon>Bacillota</taxon>
        <taxon>Bacilli</taxon>
        <taxon>Lactobacillales</taxon>
        <taxon>Streptococcaceae</taxon>
        <taxon>Streptococcus</taxon>
        <taxon>Streptococcus anginosus group</taxon>
    </lineage>
</organism>
<evidence type="ECO:0000256" key="1">
    <source>
        <dbReference type="ARBA" id="ARBA00005582"/>
    </source>
</evidence>
<comment type="similarity">
    <text evidence="1">Belongs to the Nudix hydrolase family.</text>
</comment>
<dbReference type="EMBL" id="CABHMZ010000026">
    <property type="protein sequence ID" value="VUX06990.1"/>
    <property type="molecule type" value="Genomic_DNA"/>
</dbReference>
<dbReference type="PROSITE" id="PS51462">
    <property type="entry name" value="NUDIX"/>
    <property type="match status" value="1"/>
</dbReference>
<evidence type="ECO:0000313" key="4">
    <source>
        <dbReference type="EMBL" id="VUX06990.1"/>
    </source>
</evidence>
<evidence type="ECO:0000256" key="2">
    <source>
        <dbReference type="ARBA" id="ARBA00022801"/>
    </source>
</evidence>
<sequence>MSDMTVLYQTFDFSGCKIALLYGDTILTILRDDIPTISYPNMWDFPGGGREKEETPFECIKREVFEELGITIKESSILWVKAYQGIVNPAKTSVFIVGVISQKEIAQIVFGNEGQGYKLVNIEELLADENVIPQLKSRLRDYLEEVQR</sequence>
<dbReference type="RefSeq" id="WP_144210311.1">
    <property type="nucleotide sequence ID" value="NZ_CABHMZ010000026.1"/>
</dbReference>
<dbReference type="GO" id="GO:0016787">
    <property type="term" value="F:hydrolase activity"/>
    <property type="evidence" value="ECO:0007669"/>
    <property type="project" value="UniProtKB-KW"/>
</dbReference>
<dbReference type="PROSITE" id="PS00893">
    <property type="entry name" value="NUDIX_BOX"/>
    <property type="match status" value="1"/>
</dbReference>
<dbReference type="InterPro" id="IPR020084">
    <property type="entry name" value="NUDIX_hydrolase_CS"/>
</dbReference>
<reference evidence="4 5" key="1">
    <citation type="submission" date="2019-07" db="EMBL/GenBank/DDBJ databases">
        <authorList>
            <person name="Hibberd C M."/>
            <person name="Gehrig L. J."/>
            <person name="Chang H.-W."/>
            <person name="Venkatesh S."/>
        </authorList>
    </citation>
    <scope>NUCLEOTIDE SEQUENCE [LARGE SCALE GENOMIC DNA]</scope>
    <source>
        <strain evidence="4">Streptococcus_constellatus_SS_Bg39</strain>
    </source>
</reference>
<feature type="domain" description="Nudix hydrolase" evidence="3">
    <location>
        <begin position="11"/>
        <end position="148"/>
    </location>
</feature>
<evidence type="ECO:0000313" key="5">
    <source>
        <dbReference type="Proteomes" id="UP000385544"/>
    </source>
</evidence>
<name>A0A564THY3_STRCV</name>
<evidence type="ECO:0000259" key="3">
    <source>
        <dbReference type="PROSITE" id="PS51462"/>
    </source>
</evidence>